<keyword evidence="10" id="KW-0732">Signal</keyword>
<keyword evidence="13" id="KW-1185">Reference proteome</keyword>
<evidence type="ECO:0000313" key="12">
    <source>
        <dbReference type="EMBL" id="KAG8199220.1"/>
    </source>
</evidence>
<keyword evidence="3 8" id="KW-0245">EGF-like domain</keyword>
<dbReference type="AlphaFoldDB" id="A0AAV6VT10"/>
<evidence type="ECO:0000256" key="6">
    <source>
        <dbReference type="ARBA" id="ARBA00023157"/>
    </source>
</evidence>
<dbReference type="InterPro" id="IPR006212">
    <property type="entry name" value="Furin_repeat"/>
</dbReference>
<comment type="caution">
    <text evidence="12">The sequence shown here is derived from an EMBL/GenBank/DDBJ whole genome shotgun (WGS) entry which is preliminary data.</text>
</comment>
<reference evidence="12 13" key="1">
    <citation type="journal article" date="2022" name="Nat. Ecol. Evol.">
        <title>A masculinizing supergene underlies an exaggerated male reproductive morph in a spider.</title>
        <authorList>
            <person name="Hendrickx F."/>
            <person name="De Corte Z."/>
            <person name="Sonet G."/>
            <person name="Van Belleghem S.M."/>
            <person name="Kostlbacher S."/>
            <person name="Vangestel C."/>
        </authorList>
    </citation>
    <scope>NUCLEOTIDE SEQUENCE [LARGE SCALE GENOMIC DNA]</scope>
    <source>
        <strain evidence="12">W744_W776</strain>
    </source>
</reference>
<evidence type="ECO:0000256" key="5">
    <source>
        <dbReference type="ARBA" id="ARBA00023136"/>
    </source>
</evidence>
<evidence type="ECO:0000256" key="7">
    <source>
        <dbReference type="ARBA" id="ARBA00023180"/>
    </source>
</evidence>
<organism evidence="12 13">
    <name type="scientific">Oedothorax gibbosus</name>
    <dbReference type="NCBI Taxonomy" id="931172"/>
    <lineage>
        <taxon>Eukaryota</taxon>
        <taxon>Metazoa</taxon>
        <taxon>Ecdysozoa</taxon>
        <taxon>Arthropoda</taxon>
        <taxon>Chelicerata</taxon>
        <taxon>Arachnida</taxon>
        <taxon>Araneae</taxon>
        <taxon>Araneomorphae</taxon>
        <taxon>Entelegynae</taxon>
        <taxon>Araneoidea</taxon>
        <taxon>Linyphiidae</taxon>
        <taxon>Erigoninae</taxon>
        <taxon>Oedothorax</taxon>
    </lineage>
</organism>
<proteinExistence type="inferred from homology"/>
<dbReference type="PROSITE" id="PS00022">
    <property type="entry name" value="EGF_1"/>
    <property type="match status" value="1"/>
</dbReference>
<evidence type="ECO:0000256" key="4">
    <source>
        <dbReference type="ARBA" id="ARBA00022837"/>
    </source>
</evidence>
<sequence length="289" mass="32220">MYFHEVFCACLVFFSYTSALDFSSLPQINDIKDTLSSKTKPVSSCNACSILVTSFLKAVEETNRQSFQGGDAAWESEKLGRYENSELRFIEIQERLCSEVSSGKEQCYNLAERYEDKLEDWFYNKRKEIVDFFSYLCIKELKVCCPENTYGPKCLPCPGGKEKPCSGHGKCKNGGTRKAPAQCICDTGYSGKLCNLCENGFYQTDSSSSCEACDISCKSHCRGPGPKNCEVCADGYNFDESKGCILQLPSNSLEMTNDVTNETDEQTQGLEHKFENVTSATSQAEHSEL</sequence>
<feature type="region of interest" description="Disordered" evidence="9">
    <location>
        <begin position="261"/>
        <end position="289"/>
    </location>
</feature>
<dbReference type="InterPro" id="IPR000742">
    <property type="entry name" value="EGF"/>
</dbReference>
<comment type="similarity">
    <text evidence="2">Belongs to the CRELD family.</text>
</comment>
<comment type="subcellular location">
    <subcellularLocation>
        <location evidence="1">Membrane</location>
    </subcellularLocation>
</comment>
<evidence type="ECO:0000259" key="11">
    <source>
        <dbReference type="PROSITE" id="PS50026"/>
    </source>
</evidence>
<dbReference type="InterPro" id="IPR009030">
    <property type="entry name" value="Growth_fac_rcpt_cys_sf"/>
</dbReference>
<dbReference type="SMART" id="SM00261">
    <property type="entry name" value="FU"/>
    <property type="match status" value="1"/>
</dbReference>
<dbReference type="SUPFAM" id="SSF57184">
    <property type="entry name" value="Growth factor receptor domain"/>
    <property type="match status" value="1"/>
</dbReference>
<keyword evidence="7" id="KW-0325">Glycoprotein</keyword>
<gene>
    <name evidence="12" type="ORF">JTE90_016039</name>
</gene>
<accession>A0AAV6VT10</accession>
<dbReference type="Pfam" id="PF07974">
    <property type="entry name" value="EGF_2"/>
    <property type="match status" value="1"/>
</dbReference>
<feature type="compositionally biased region" description="Polar residues" evidence="9">
    <location>
        <begin position="276"/>
        <end position="289"/>
    </location>
</feature>
<dbReference type="Proteomes" id="UP000827092">
    <property type="component" value="Unassembled WGS sequence"/>
</dbReference>
<name>A0AAV6VT10_9ARAC</name>
<evidence type="ECO:0000256" key="9">
    <source>
        <dbReference type="SAM" id="MobiDB-lite"/>
    </source>
</evidence>
<evidence type="ECO:0000256" key="10">
    <source>
        <dbReference type="SAM" id="SignalP"/>
    </source>
</evidence>
<protein>
    <recommendedName>
        <fullName evidence="11">EGF-like domain-containing protein</fullName>
    </recommendedName>
</protein>
<dbReference type="PROSITE" id="PS50026">
    <property type="entry name" value="EGF_3"/>
    <property type="match status" value="1"/>
</dbReference>
<evidence type="ECO:0000313" key="13">
    <source>
        <dbReference type="Proteomes" id="UP000827092"/>
    </source>
</evidence>
<dbReference type="PANTHER" id="PTHR24038">
    <property type="entry name" value="STABILIN"/>
    <property type="match status" value="1"/>
</dbReference>
<evidence type="ECO:0000256" key="8">
    <source>
        <dbReference type="PROSITE-ProRule" id="PRU00076"/>
    </source>
</evidence>
<keyword evidence="6 8" id="KW-1015">Disulfide bond</keyword>
<comment type="caution">
    <text evidence="8">Lacks conserved residue(s) required for the propagation of feature annotation.</text>
</comment>
<dbReference type="InterPro" id="IPR002049">
    <property type="entry name" value="LE_dom"/>
</dbReference>
<feature type="signal peptide" evidence="10">
    <location>
        <begin position="1"/>
        <end position="19"/>
    </location>
</feature>
<feature type="disulfide bond" evidence="8">
    <location>
        <begin position="185"/>
        <end position="194"/>
    </location>
</feature>
<dbReference type="InterPro" id="IPR013111">
    <property type="entry name" value="EGF_extracell"/>
</dbReference>
<dbReference type="PANTHER" id="PTHR24038:SF11">
    <property type="entry name" value="INTEGRIN BETA-LIKE PROTEIN E"/>
    <property type="match status" value="1"/>
</dbReference>
<evidence type="ECO:0000256" key="2">
    <source>
        <dbReference type="ARBA" id="ARBA00005897"/>
    </source>
</evidence>
<keyword evidence="4" id="KW-0106">Calcium</keyword>
<dbReference type="Pfam" id="PF11938">
    <property type="entry name" value="DUF3456"/>
    <property type="match status" value="1"/>
</dbReference>
<dbReference type="Gene3D" id="2.10.25.10">
    <property type="entry name" value="Laminin"/>
    <property type="match status" value="1"/>
</dbReference>
<feature type="domain" description="EGF-like" evidence="11">
    <location>
        <begin position="155"/>
        <end position="195"/>
    </location>
</feature>
<dbReference type="InterPro" id="IPR021852">
    <property type="entry name" value="DUF3456"/>
</dbReference>
<evidence type="ECO:0000256" key="3">
    <source>
        <dbReference type="ARBA" id="ARBA00022536"/>
    </source>
</evidence>
<dbReference type="GO" id="GO:0016020">
    <property type="term" value="C:membrane"/>
    <property type="evidence" value="ECO:0007669"/>
    <property type="project" value="UniProtKB-SubCell"/>
</dbReference>
<feature type="chain" id="PRO_5043574450" description="EGF-like domain-containing protein" evidence="10">
    <location>
        <begin position="20"/>
        <end position="289"/>
    </location>
</feature>
<dbReference type="PROSITE" id="PS01248">
    <property type="entry name" value="EGF_LAM_1"/>
    <property type="match status" value="1"/>
</dbReference>
<keyword evidence="5" id="KW-0472">Membrane</keyword>
<dbReference type="EMBL" id="JAFNEN010000030">
    <property type="protein sequence ID" value="KAG8199220.1"/>
    <property type="molecule type" value="Genomic_DNA"/>
</dbReference>
<evidence type="ECO:0000256" key="1">
    <source>
        <dbReference type="ARBA" id="ARBA00004370"/>
    </source>
</evidence>